<evidence type="ECO:0000313" key="2">
    <source>
        <dbReference type="EMBL" id="UUF06548.1"/>
    </source>
</evidence>
<evidence type="ECO:0000256" key="1">
    <source>
        <dbReference type="SAM" id="Phobius"/>
    </source>
</evidence>
<dbReference type="AlphaFoldDB" id="A0A9Q9FDZ0"/>
<sequence>MNRKQRLRRKKWKKKLNKLTPYIIILGFVLTLCFTQFFQLLYVNQKEAYDKHVKQETILSSIFDFSTAGDIVDVVMNLQKYFAEIMTSLDLNQLCSFINDGFAFINMKAPSQSATAATPPQDYKYTYVSEELDVEPMQEVITTDPLVYIFNSHDGELYEGGAVNEQLGRPVSVVDLSYMVAEQLQSQNINTLVESRSAAEVVSKNKWHYSLSYKASRMYLEDTASQHETLRYFIDFHRDSISYEKSVTTIDGKPYAKVMFVLGTDNERYKENQKIIQELEALLSEKYPGLSRGIRENGGVGYNGVYNQDFATTMILIEVGSDYNTYEEVTNSAQAVADVLTTYIKAHE</sequence>
<organism evidence="3 5">
    <name type="scientific">Turicibacter bilis</name>
    <dbReference type="NCBI Taxonomy" id="2735723"/>
    <lineage>
        <taxon>Bacteria</taxon>
        <taxon>Bacillati</taxon>
        <taxon>Bacillota</taxon>
        <taxon>Erysipelotrichia</taxon>
        <taxon>Erysipelotrichales</taxon>
        <taxon>Turicibacteraceae</taxon>
        <taxon>Turicibacter</taxon>
    </lineage>
</organism>
<feature type="transmembrane region" description="Helical" evidence="1">
    <location>
        <begin position="21"/>
        <end position="42"/>
    </location>
</feature>
<evidence type="ECO:0000313" key="4">
    <source>
        <dbReference type="Proteomes" id="UP001058016"/>
    </source>
</evidence>
<keyword evidence="1" id="KW-0472">Membrane</keyword>
<accession>A0A9Q9FDZ0</accession>
<proteinExistence type="predicted"/>
<dbReference type="Proteomes" id="UP001058072">
    <property type="component" value="Chromosome"/>
</dbReference>
<evidence type="ECO:0000313" key="3">
    <source>
        <dbReference type="EMBL" id="UUF07798.1"/>
    </source>
</evidence>
<keyword evidence="1" id="KW-1133">Transmembrane helix</keyword>
<dbReference type="NCBIfam" id="TIGR02867">
    <property type="entry name" value="spore_II_P"/>
    <property type="match status" value="1"/>
</dbReference>
<dbReference type="EMBL" id="CP071249">
    <property type="protein sequence ID" value="UUF06548.1"/>
    <property type="molecule type" value="Genomic_DNA"/>
</dbReference>
<dbReference type="EMBL" id="CP071250">
    <property type="protein sequence ID" value="UUF07798.1"/>
    <property type="molecule type" value="Genomic_DNA"/>
</dbReference>
<dbReference type="Pfam" id="PF07454">
    <property type="entry name" value="SpoIIP"/>
    <property type="match status" value="1"/>
</dbReference>
<protein>
    <submittedName>
        <fullName evidence="3">Stage II sporulation protein P</fullName>
    </submittedName>
</protein>
<keyword evidence="4" id="KW-1185">Reference proteome</keyword>
<evidence type="ECO:0000313" key="5">
    <source>
        <dbReference type="Proteomes" id="UP001058072"/>
    </source>
</evidence>
<dbReference type="InterPro" id="IPR010897">
    <property type="entry name" value="Spore_II_P"/>
</dbReference>
<reference evidence="3 4" key="1">
    <citation type="submission" date="2021-03" db="EMBL/GenBank/DDBJ databases">
        <title>Comparative Genomics and Metabolomics in the genus Turicibacter.</title>
        <authorList>
            <person name="Maki J."/>
            <person name="Looft T."/>
        </authorList>
    </citation>
    <scope>NUCLEOTIDE SEQUENCE</scope>
    <source>
        <strain evidence="3">ISU324</strain>
        <strain evidence="2 4">MMM721</strain>
    </source>
</reference>
<dbReference type="RefSeq" id="WP_212724445.1">
    <property type="nucleotide sequence ID" value="NZ_CP071249.1"/>
</dbReference>
<keyword evidence="1" id="KW-0812">Transmembrane</keyword>
<gene>
    <name evidence="2" type="ORF">J0J69_02890</name>
    <name evidence="3" type="ORF">J0J70_09230</name>
</gene>
<dbReference type="Proteomes" id="UP001058016">
    <property type="component" value="Chromosome"/>
</dbReference>
<name>A0A9Q9FDZ0_9FIRM</name>